<name>A0A0E9X3H8_ANGAN</name>
<protein>
    <submittedName>
        <fullName evidence="1">Uncharacterized protein</fullName>
    </submittedName>
</protein>
<dbReference type="AlphaFoldDB" id="A0A0E9X3H8"/>
<sequence>MGTNQEVRWSLKNLTRLACHCIRYQILGMPFGSHWSVRKLKYRCCPFEARRSGSAQCVASF</sequence>
<dbReference type="EMBL" id="GBXM01011541">
    <property type="protein sequence ID" value="JAH97036.1"/>
    <property type="molecule type" value="Transcribed_RNA"/>
</dbReference>
<reference evidence="1" key="2">
    <citation type="journal article" date="2015" name="Fish Shellfish Immunol.">
        <title>Early steps in the European eel (Anguilla anguilla)-Vibrio vulnificus interaction in the gills: Role of the RtxA13 toxin.</title>
        <authorList>
            <person name="Callol A."/>
            <person name="Pajuelo D."/>
            <person name="Ebbesson L."/>
            <person name="Teles M."/>
            <person name="MacKenzie S."/>
            <person name="Amaro C."/>
        </authorList>
    </citation>
    <scope>NUCLEOTIDE SEQUENCE</scope>
</reference>
<proteinExistence type="predicted"/>
<accession>A0A0E9X3H8</accession>
<evidence type="ECO:0000313" key="1">
    <source>
        <dbReference type="EMBL" id="JAH97036.1"/>
    </source>
</evidence>
<organism evidence="1">
    <name type="scientific">Anguilla anguilla</name>
    <name type="common">European freshwater eel</name>
    <name type="synonym">Muraena anguilla</name>
    <dbReference type="NCBI Taxonomy" id="7936"/>
    <lineage>
        <taxon>Eukaryota</taxon>
        <taxon>Metazoa</taxon>
        <taxon>Chordata</taxon>
        <taxon>Craniata</taxon>
        <taxon>Vertebrata</taxon>
        <taxon>Euteleostomi</taxon>
        <taxon>Actinopterygii</taxon>
        <taxon>Neopterygii</taxon>
        <taxon>Teleostei</taxon>
        <taxon>Anguilliformes</taxon>
        <taxon>Anguillidae</taxon>
        <taxon>Anguilla</taxon>
    </lineage>
</organism>
<reference evidence="1" key="1">
    <citation type="submission" date="2014-11" db="EMBL/GenBank/DDBJ databases">
        <authorList>
            <person name="Amaro Gonzalez C."/>
        </authorList>
    </citation>
    <scope>NUCLEOTIDE SEQUENCE</scope>
</reference>